<organism evidence="1 2">
    <name type="scientific">Brevibacillus fluminis</name>
    <dbReference type="NCBI Taxonomy" id="511487"/>
    <lineage>
        <taxon>Bacteria</taxon>
        <taxon>Bacillati</taxon>
        <taxon>Bacillota</taxon>
        <taxon>Bacilli</taxon>
        <taxon>Bacillales</taxon>
        <taxon>Paenibacillaceae</taxon>
        <taxon>Brevibacillus</taxon>
    </lineage>
</organism>
<gene>
    <name evidence="1" type="ORF">EDM56_18590</name>
</gene>
<sequence>MSYERFYLYDETETVNTRFVSFTGDTVRFDLIILTTSRFYGKKVVINIQNGRSAIIGHDDLDEEGYLAHAFNLNDEEAEDLHSFLTTVI</sequence>
<accession>A0A3M8DBS5</accession>
<name>A0A3M8DBS5_9BACL</name>
<dbReference type="InterPro" id="IPR021415">
    <property type="entry name" value="SAV0927-like"/>
</dbReference>
<dbReference type="OrthoDB" id="2381902at2"/>
<proteinExistence type="predicted"/>
<comment type="caution">
    <text evidence="1">The sequence shown here is derived from an EMBL/GenBank/DDBJ whole genome shotgun (WGS) entry which is preliminary data.</text>
</comment>
<keyword evidence="2" id="KW-1185">Reference proteome</keyword>
<dbReference type="AlphaFoldDB" id="A0A3M8DBS5"/>
<dbReference type="RefSeq" id="WP_122919418.1">
    <property type="nucleotide sequence ID" value="NZ_RHHQ01000014.1"/>
</dbReference>
<evidence type="ECO:0000313" key="2">
    <source>
        <dbReference type="Proteomes" id="UP000271031"/>
    </source>
</evidence>
<dbReference type="Proteomes" id="UP000271031">
    <property type="component" value="Unassembled WGS sequence"/>
</dbReference>
<dbReference type="EMBL" id="RHHQ01000014">
    <property type="protein sequence ID" value="RNB85413.1"/>
    <property type="molecule type" value="Genomic_DNA"/>
</dbReference>
<evidence type="ECO:0000313" key="1">
    <source>
        <dbReference type="EMBL" id="RNB85413.1"/>
    </source>
</evidence>
<reference evidence="1 2" key="1">
    <citation type="submission" date="2018-10" db="EMBL/GenBank/DDBJ databases">
        <title>Phylogenomics of Brevibacillus.</title>
        <authorList>
            <person name="Dunlap C."/>
        </authorList>
    </citation>
    <scope>NUCLEOTIDE SEQUENCE [LARGE SCALE GENOMIC DNA]</scope>
    <source>
        <strain evidence="1 2">JCM 15716</strain>
    </source>
</reference>
<dbReference type="Pfam" id="PF11256">
    <property type="entry name" value="SAV0927-like"/>
    <property type="match status" value="1"/>
</dbReference>
<protein>
    <submittedName>
        <fullName evidence="1">DUF3055 domain-containing protein</fullName>
    </submittedName>
</protein>